<protein>
    <submittedName>
        <fullName evidence="10">Biopolymer transporter ExbD</fullName>
    </submittedName>
</protein>
<dbReference type="GO" id="GO:0015031">
    <property type="term" value="P:protein transport"/>
    <property type="evidence" value="ECO:0007669"/>
    <property type="project" value="UniProtKB-KW"/>
</dbReference>
<evidence type="ECO:0000256" key="9">
    <source>
        <dbReference type="SAM" id="Phobius"/>
    </source>
</evidence>
<feature type="compositionally biased region" description="Basic and acidic residues" evidence="8">
    <location>
        <begin position="1"/>
        <end position="10"/>
    </location>
</feature>
<keyword evidence="6 9" id="KW-0472">Membrane</keyword>
<name>A0A5B0WU19_9GAMM</name>
<proteinExistence type="inferred from homology"/>
<evidence type="ECO:0000313" key="10">
    <source>
        <dbReference type="EMBL" id="KAA1189795.1"/>
    </source>
</evidence>
<keyword evidence="4 7" id="KW-0812">Transmembrane</keyword>
<comment type="subcellular location">
    <subcellularLocation>
        <location evidence="1">Cell membrane</location>
        <topology evidence="1">Single-pass membrane protein</topology>
    </subcellularLocation>
    <subcellularLocation>
        <location evidence="7">Cell membrane</location>
        <topology evidence="7">Single-pass type II membrane protein</topology>
    </subcellularLocation>
</comment>
<dbReference type="PANTHER" id="PTHR30558:SF13">
    <property type="entry name" value="BIOPOLYMER TRANSPORT PROTEIN EXBD2"/>
    <property type="match status" value="1"/>
</dbReference>
<keyword evidence="11" id="KW-1185">Reference proteome</keyword>
<dbReference type="GO" id="GO:0005886">
    <property type="term" value="C:plasma membrane"/>
    <property type="evidence" value="ECO:0007669"/>
    <property type="project" value="UniProtKB-SubCell"/>
</dbReference>
<keyword evidence="5 9" id="KW-1133">Transmembrane helix</keyword>
<evidence type="ECO:0000256" key="2">
    <source>
        <dbReference type="ARBA" id="ARBA00005811"/>
    </source>
</evidence>
<comment type="similarity">
    <text evidence="2 7">Belongs to the ExbD/TolR family.</text>
</comment>
<dbReference type="GO" id="GO:0022857">
    <property type="term" value="F:transmembrane transporter activity"/>
    <property type="evidence" value="ECO:0007669"/>
    <property type="project" value="InterPro"/>
</dbReference>
<dbReference type="Gene3D" id="3.30.420.270">
    <property type="match status" value="1"/>
</dbReference>
<feature type="region of interest" description="Disordered" evidence="8">
    <location>
        <begin position="1"/>
        <end position="23"/>
    </location>
</feature>
<dbReference type="EMBL" id="VTUX01000007">
    <property type="protein sequence ID" value="KAA1189795.1"/>
    <property type="molecule type" value="Genomic_DNA"/>
</dbReference>
<accession>A0A5B0WU19</accession>
<evidence type="ECO:0000256" key="1">
    <source>
        <dbReference type="ARBA" id="ARBA00004162"/>
    </source>
</evidence>
<keyword evidence="3" id="KW-1003">Cell membrane</keyword>
<evidence type="ECO:0000256" key="5">
    <source>
        <dbReference type="ARBA" id="ARBA00022989"/>
    </source>
</evidence>
<evidence type="ECO:0000256" key="4">
    <source>
        <dbReference type="ARBA" id="ARBA00022692"/>
    </source>
</evidence>
<reference evidence="10 11" key="1">
    <citation type="submission" date="2019-09" db="EMBL/GenBank/DDBJ databases">
        <authorList>
            <person name="Chen X.-Y."/>
        </authorList>
    </citation>
    <scope>NUCLEOTIDE SEQUENCE [LARGE SCALE GENOMIC DNA]</scope>
    <source>
        <strain evidence="10 11">NY5</strain>
    </source>
</reference>
<evidence type="ECO:0000313" key="11">
    <source>
        <dbReference type="Proteomes" id="UP000323708"/>
    </source>
</evidence>
<evidence type="ECO:0000256" key="8">
    <source>
        <dbReference type="SAM" id="MobiDB-lite"/>
    </source>
</evidence>
<evidence type="ECO:0000256" key="7">
    <source>
        <dbReference type="RuleBase" id="RU003879"/>
    </source>
</evidence>
<dbReference type="Proteomes" id="UP000323708">
    <property type="component" value="Unassembled WGS sequence"/>
</dbReference>
<dbReference type="InterPro" id="IPR003400">
    <property type="entry name" value="ExbD"/>
</dbReference>
<evidence type="ECO:0000256" key="6">
    <source>
        <dbReference type="ARBA" id="ARBA00023136"/>
    </source>
</evidence>
<dbReference type="PANTHER" id="PTHR30558">
    <property type="entry name" value="EXBD MEMBRANE COMPONENT OF PMF-DRIVEN MACROMOLECULE IMPORT SYSTEM"/>
    <property type="match status" value="1"/>
</dbReference>
<dbReference type="AlphaFoldDB" id="A0A5B0WU19"/>
<sequence>MDHTGVDDRGIHRKRPRPPKGDGALDIDLTPMLDVVMIMLIFFIVAGSFVREVAIDVERKQTSNAQSNEPSENITVQISANNEIWIKGRRVDDRAVRANISRLRAENPKASVIIKAHNKSTVDSVASVLDSSREAGIYNVSLSTGE</sequence>
<gene>
    <name evidence="10" type="ORF">F0M18_15215</name>
</gene>
<dbReference type="Pfam" id="PF02472">
    <property type="entry name" value="ExbD"/>
    <property type="match status" value="1"/>
</dbReference>
<keyword evidence="7" id="KW-0653">Protein transport</keyword>
<comment type="caution">
    <text evidence="10">The sequence shown here is derived from an EMBL/GenBank/DDBJ whole genome shotgun (WGS) entry which is preliminary data.</text>
</comment>
<evidence type="ECO:0000256" key="3">
    <source>
        <dbReference type="ARBA" id="ARBA00022475"/>
    </source>
</evidence>
<organism evidence="10 11">
    <name type="scientific">Pseudohalioglobus sediminis</name>
    <dbReference type="NCBI Taxonomy" id="2606449"/>
    <lineage>
        <taxon>Bacteria</taxon>
        <taxon>Pseudomonadati</taxon>
        <taxon>Pseudomonadota</taxon>
        <taxon>Gammaproteobacteria</taxon>
        <taxon>Cellvibrionales</taxon>
        <taxon>Halieaceae</taxon>
        <taxon>Pseudohalioglobus</taxon>
    </lineage>
</organism>
<feature type="transmembrane region" description="Helical" evidence="9">
    <location>
        <begin position="29"/>
        <end position="50"/>
    </location>
</feature>
<keyword evidence="7" id="KW-0813">Transport</keyword>